<dbReference type="InterPro" id="IPR000014">
    <property type="entry name" value="PAS"/>
</dbReference>
<dbReference type="GO" id="GO:0000155">
    <property type="term" value="F:phosphorelay sensor kinase activity"/>
    <property type="evidence" value="ECO:0007669"/>
    <property type="project" value="InterPro"/>
</dbReference>
<dbReference type="SMART" id="SM00388">
    <property type="entry name" value="HisKA"/>
    <property type="match status" value="1"/>
</dbReference>
<dbReference type="PROSITE" id="PS50109">
    <property type="entry name" value="HIS_KIN"/>
    <property type="match status" value="1"/>
</dbReference>
<dbReference type="EMBL" id="AP027080">
    <property type="protein sequence ID" value="BDU73046.1"/>
    <property type="molecule type" value="Genomic_DNA"/>
</dbReference>
<dbReference type="InterPro" id="IPR035965">
    <property type="entry name" value="PAS-like_dom_sf"/>
</dbReference>
<dbReference type="GO" id="GO:0007234">
    <property type="term" value="P:osmosensory signaling via phosphorelay pathway"/>
    <property type="evidence" value="ECO:0007669"/>
    <property type="project" value="TreeGrafter"/>
</dbReference>
<dbReference type="SMART" id="SM00091">
    <property type="entry name" value="PAS"/>
    <property type="match status" value="1"/>
</dbReference>
<dbReference type="Pfam" id="PF08448">
    <property type="entry name" value="PAS_4"/>
    <property type="match status" value="1"/>
</dbReference>
<dbReference type="CDD" id="cd00130">
    <property type="entry name" value="PAS"/>
    <property type="match status" value="1"/>
</dbReference>
<dbReference type="SMART" id="SM00387">
    <property type="entry name" value="HATPase_c"/>
    <property type="match status" value="1"/>
</dbReference>
<keyword evidence="11" id="KW-1185">Reference proteome</keyword>
<proteinExistence type="predicted"/>
<evidence type="ECO:0000259" key="8">
    <source>
        <dbReference type="PROSITE" id="PS50109"/>
    </source>
</evidence>
<dbReference type="InterPro" id="IPR013656">
    <property type="entry name" value="PAS_4"/>
</dbReference>
<evidence type="ECO:0000256" key="7">
    <source>
        <dbReference type="SAM" id="Coils"/>
    </source>
</evidence>
<dbReference type="InterPro" id="IPR004358">
    <property type="entry name" value="Sig_transdc_His_kin-like_C"/>
</dbReference>
<dbReference type="Pfam" id="PF00512">
    <property type="entry name" value="HisKA"/>
    <property type="match status" value="1"/>
</dbReference>
<dbReference type="GO" id="GO:0016020">
    <property type="term" value="C:membrane"/>
    <property type="evidence" value="ECO:0007669"/>
    <property type="project" value="UniProtKB-SubCell"/>
</dbReference>
<evidence type="ECO:0000259" key="9">
    <source>
        <dbReference type="PROSITE" id="PS50112"/>
    </source>
</evidence>
<organism evidence="10 11">
    <name type="scientific">Mesoterricola silvestris</name>
    <dbReference type="NCBI Taxonomy" id="2927979"/>
    <lineage>
        <taxon>Bacteria</taxon>
        <taxon>Pseudomonadati</taxon>
        <taxon>Acidobacteriota</taxon>
        <taxon>Holophagae</taxon>
        <taxon>Holophagales</taxon>
        <taxon>Holophagaceae</taxon>
        <taxon>Mesoterricola</taxon>
    </lineage>
</organism>
<accession>A0AA48GHM8</accession>
<evidence type="ECO:0000256" key="3">
    <source>
        <dbReference type="ARBA" id="ARBA00022553"/>
    </source>
</evidence>
<evidence type="ECO:0000256" key="6">
    <source>
        <dbReference type="ARBA" id="ARBA00023136"/>
    </source>
</evidence>
<dbReference type="InterPro" id="IPR036097">
    <property type="entry name" value="HisK_dim/P_sf"/>
</dbReference>
<evidence type="ECO:0000256" key="5">
    <source>
        <dbReference type="ARBA" id="ARBA00022777"/>
    </source>
</evidence>
<keyword evidence="4" id="KW-0808">Transferase</keyword>
<keyword evidence="3" id="KW-0597">Phosphoprotein</keyword>
<dbReference type="InterPro" id="IPR005467">
    <property type="entry name" value="His_kinase_dom"/>
</dbReference>
<dbReference type="PANTHER" id="PTHR42878:SF15">
    <property type="entry name" value="BACTERIOPHYTOCHROME"/>
    <property type="match status" value="1"/>
</dbReference>
<dbReference type="InterPro" id="IPR003661">
    <property type="entry name" value="HisK_dim/P_dom"/>
</dbReference>
<protein>
    <recommendedName>
        <fullName evidence="2">histidine kinase</fullName>
        <ecNumber evidence="2">2.7.13.3</ecNumber>
    </recommendedName>
</protein>
<dbReference type="KEGG" id="msil:METEAL_22200"/>
<dbReference type="PRINTS" id="PR00344">
    <property type="entry name" value="BCTRLSENSOR"/>
</dbReference>
<dbReference type="InterPro" id="IPR036890">
    <property type="entry name" value="HATPase_C_sf"/>
</dbReference>
<sequence>MEGTFGERLLDRLPEGCIFLDREGRVRYLNAAGAQHLGIPRAGALGRTLPELFPGGERAMGMVLLRACLETGVARHFTGSLTGRETDRLTFTAEPEPEGMLVRTWTTRPRLRRPLAPPSQALRRATGSLGYHSLLANMNSGFHLSQVVRDAEGRPVDLRLLDGNRYFMNYFGFRREDVVGRNHLSLWPNVSRSLQETEMAVALTGLPAHFEFMGELHPIALEVFAFRPAFETVAIFSIEISERKLRERAAAARNQALEARAALLEESVQELDAFGSAIAHDLRAPIRHIAGFADLLASQEETHLTETGRHWLATIRRSAGNMGHLLDHLLALSRSGGGETRRERVDLDAMAALAIDAIGPEIRDRDLVWELTPLPPVTGDPTLLREVLTNLLSNAVKFTRNQPQARIRVAGRVEAGEVLVTVRDNGAGFDPRQAHRLFTVFQRLHTDQQFPGSGVGLASIKRSIRRMGGRVWAEAPEGGGAVFGFALPGIINQ</sequence>
<evidence type="ECO:0000256" key="1">
    <source>
        <dbReference type="ARBA" id="ARBA00000085"/>
    </source>
</evidence>
<dbReference type="SUPFAM" id="SSF47384">
    <property type="entry name" value="Homodimeric domain of signal transducing histidine kinase"/>
    <property type="match status" value="1"/>
</dbReference>
<evidence type="ECO:0000313" key="11">
    <source>
        <dbReference type="Proteomes" id="UP001238179"/>
    </source>
</evidence>
<dbReference type="PROSITE" id="PS50112">
    <property type="entry name" value="PAS"/>
    <property type="match status" value="1"/>
</dbReference>
<dbReference type="InterPro" id="IPR050351">
    <property type="entry name" value="BphY/WalK/GraS-like"/>
</dbReference>
<dbReference type="Proteomes" id="UP001238179">
    <property type="component" value="Chromosome"/>
</dbReference>
<evidence type="ECO:0000256" key="4">
    <source>
        <dbReference type="ARBA" id="ARBA00022679"/>
    </source>
</evidence>
<dbReference type="SUPFAM" id="SSF55874">
    <property type="entry name" value="ATPase domain of HSP90 chaperone/DNA topoisomerase II/histidine kinase"/>
    <property type="match status" value="1"/>
</dbReference>
<dbReference type="GO" id="GO:0030295">
    <property type="term" value="F:protein kinase activator activity"/>
    <property type="evidence" value="ECO:0007669"/>
    <property type="project" value="TreeGrafter"/>
</dbReference>
<dbReference type="EC" id="2.7.13.3" evidence="2"/>
<dbReference type="Pfam" id="PF02518">
    <property type="entry name" value="HATPase_c"/>
    <property type="match status" value="1"/>
</dbReference>
<feature type="domain" description="PAS" evidence="9">
    <location>
        <begin position="7"/>
        <end position="72"/>
    </location>
</feature>
<keyword evidence="5" id="KW-0418">Kinase</keyword>
<dbReference type="Gene3D" id="1.10.287.130">
    <property type="match status" value="1"/>
</dbReference>
<dbReference type="PANTHER" id="PTHR42878">
    <property type="entry name" value="TWO-COMPONENT HISTIDINE KINASE"/>
    <property type="match status" value="1"/>
</dbReference>
<dbReference type="GO" id="GO:0000156">
    <property type="term" value="F:phosphorelay response regulator activity"/>
    <property type="evidence" value="ECO:0007669"/>
    <property type="project" value="TreeGrafter"/>
</dbReference>
<keyword evidence="6" id="KW-0472">Membrane</keyword>
<name>A0AA48GHM8_9BACT</name>
<dbReference type="SUPFAM" id="SSF55785">
    <property type="entry name" value="PYP-like sensor domain (PAS domain)"/>
    <property type="match status" value="2"/>
</dbReference>
<comment type="catalytic activity">
    <reaction evidence="1">
        <text>ATP + protein L-histidine = ADP + protein N-phospho-L-histidine.</text>
        <dbReference type="EC" id="2.7.13.3"/>
    </reaction>
</comment>
<feature type="coiled-coil region" evidence="7">
    <location>
        <begin position="242"/>
        <end position="274"/>
    </location>
</feature>
<dbReference type="AlphaFoldDB" id="A0AA48GHM8"/>
<dbReference type="RefSeq" id="WP_316411689.1">
    <property type="nucleotide sequence ID" value="NZ_AP027080.1"/>
</dbReference>
<evidence type="ECO:0000256" key="2">
    <source>
        <dbReference type="ARBA" id="ARBA00012438"/>
    </source>
</evidence>
<keyword evidence="7" id="KW-0175">Coiled coil</keyword>
<evidence type="ECO:0000313" key="10">
    <source>
        <dbReference type="EMBL" id="BDU73046.1"/>
    </source>
</evidence>
<dbReference type="Gene3D" id="3.30.450.20">
    <property type="entry name" value="PAS domain"/>
    <property type="match status" value="2"/>
</dbReference>
<reference evidence="11" key="1">
    <citation type="journal article" date="2023" name="Int. J. Syst. Evol. Microbiol.">
        <title>Mesoterricola silvestris gen. nov., sp. nov., Mesoterricola sediminis sp. nov., Geothrix oryzae sp. nov., Geothrix edaphica sp. nov., Geothrix rubra sp. nov., and Geothrix limicola sp. nov., six novel members of Acidobacteriota isolated from soils.</title>
        <authorList>
            <person name="Itoh H."/>
            <person name="Sugisawa Y."/>
            <person name="Mise K."/>
            <person name="Xu Z."/>
            <person name="Kuniyasu M."/>
            <person name="Ushijima N."/>
            <person name="Kawano K."/>
            <person name="Kobayashi E."/>
            <person name="Shiratori Y."/>
            <person name="Masuda Y."/>
            <person name="Senoo K."/>
        </authorList>
    </citation>
    <scope>NUCLEOTIDE SEQUENCE [LARGE SCALE GENOMIC DNA]</scope>
    <source>
        <strain evidence="11">W79</strain>
    </source>
</reference>
<dbReference type="Gene3D" id="3.30.565.10">
    <property type="entry name" value="Histidine kinase-like ATPase, C-terminal domain"/>
    <property type="match status" value="1"/>
</dbReference>
<dbReference type="InterPro" id="IPR003594">
    <property type="entry name" value="HATPase_dom"/>
</dbReference>
<dbReference type="CDD" id="cd00082">
    <property type="entry name" value="HisKA"/>
    <property type="match status" value="1"/>
</dbReference>
<feature type="domain" description="Histidine kinase" evidence="8">
    <location>
        <begin position="277"/>
        <end position="491"/>
    </location>
</feature>
<gene>
    <name evidence="10" type="ORF">METEAL_22200</name>
</gene>